<comment type="caution">
    <text evidence="2">The sequence shown here is derived from an EMBL/GenBank/DDBJ whole genome shotgun (WGS) entry which is preliminary data.</text>
</comment>
<name>A0ABU1FBY1_9RHOB</name>
<evidence type="ECO:0000313" key="2">
    <source>
        <dbReference type="EMBL" id="MDR5654113.1"/>
    </source>
</evidence>
<proteinExistence type="predicted"/>
<sequence>MRSLFYLCAALAVMALAFWAYRENYATQQALKDVSKLNREISALREAIRMQRAEWAYLNRPERLSELAAVNFDRLGLLPLQSEQFARPENLPMPPVDLPDVTDAVDVMAATAEEEAQP</sequence>
<reference evidence="2 3" key="1">
    <citation type="submission" date="2023-09" db="EMBL/GenBank/DDBJ databases">
        <title>Xinfangfangia sedmenti sp. nov., isolated the sedment.</title>
        <authorList>
            <person name="Xu L."/>
        </authorList>
    </citation>
    <scope>NUCLEOTIDE SEQUENCE [LARGE SCALE GENOMIC DNA]</scope>
    <source>
        <strain evidence="2 3">LG-4</strain>
    </source>
</reference>
<accession>A0ABU1FBY1</accession>
<keyword evidence="1" id="KW-0175">Coiled coil</keyword>
<evidence type="ECO:0000256" key="1">
    <source>
        <dbReference type="SAM" id="Coils"/>
    </source>
</evidence>
<evidence type="ECO:0000313" key="3">
    <source>
        <dbReference type="Proteomes" id="UP001247754"/>
    </source>
</evidence>
<gene>
    <name evidence="2" type="ORF">RGD00_15975</name>
</gene>
<dbReference type="Proteomes" id="UP001247754">
    <property type="component" value="Unassembled WGS sequence"/>
</dbReference>
<dbReference type="RefSeq" id="WP_310458283.1">
    <property type="nucleotide sequence ID" value="NZ_JAVKPH010000021.1"/>
</dbReference>
<dbReference type="GO" id="GO:0051301">
    <property type="term" value="P:cell division"/>
    <property type="evidence" value="ECO:0007669"/>
    <property type="project" value="UniProtKB-KW"/>
</dbReference>
<organism evidence="2 3">
    <name type="scientific">Ruixingdingia sedimenti</name>
    <dbReference type="NCBI Taxonomy" id="3073604"/>
    <lineage>
        <taxon>Bacteria</taxon>
        <taxon>Pseudomonadati</taxon>
        <taxon>Pseudomonadota</taxon>
        <taxon>Alphaproteobacteria</taxon>
        <taxon>Rhodobacterales</taxon>
        <taxon>Paracoccaceae</taxon>
        <taxon>Ruixingdingia</taxon>
    </lineage>
</organism>
<keyword evidence="3" id="KW-1185">Reference proteome</keyword>
<feature type="coiled-coil region" evidence="1">
    <location>
        <begin position="27"/>
        <end position="54"/>
    </location>
</feature>
<dbReference type="EMBL" id="JAVKPH010000021">
    <property type="protein sequence ID" value="MDR5654113.1"/>
    <property type="molecule type" value="Genomic_DNA"/>
</dbReference>
<keyword evidence="2" id="KW-0132">Cell division</keyword>
<protein>
    <submittedName>
        <fullName evidence="2">Cell division protein FtsL</fullName>
    </submittedName>
</protein>
<keyword evidence="2" id="KW-0131">Cell cycle</keyword>